<dbReference type="Proteomes" id="UP000276133">
    <property type="component" value="Unassembled WGS sequence"/>
</dbReference>
<gene>
    <name evidence="1" type="ORF">BpHYR1_039377</name>
</gene>
<evidence type="ECO:0000313" key="1">
    <source>
        <dbReference type="EMBL" id="RNA39389.1"/>
    </source>
</evidence>
<keyword evidence="2" id="KW-1185">Reference proteome</keyword>
<comment type="caution">
    <text evidence="1">The sequence shown here is derived from an EMBL/GenBank/DDBJ whole genome shotgun (WGS) entry which is preliminary data.</text>
</comment>
<organism evidence="1 2">
    <name type="scientific">Brachionus plicatilis</name>
    <name type="common">Marine rotifer</name>
    <name type="synonym">Brachionus muelleri</name>
    <dbReference type="NCBI Taxonomy" id="10195"/>
    <lineage>
        <taxon>Eukaryota</taxon>
        <taxon>Metazoa</taxon>
        <taxon>Spiralia</taxon>
        <taxon>Gnathifera</taxon>
        <taxon>Rotifera</taxon>
        <taxon>Eurotatoria</taxon>
        <taxon>Monogononta</taxon>
        <taxon>Pseudotrocha</taxon>
        <taxon>Ploima</taxon>
        <taxon>Brachionidae</taxon>
        <taxon>Brachionus</taxon>
    </lineage>
</organism>
<dbReference type="EMBL" id="REGN01000752">
    <property type="protein sequence ID" value="RNA39389.1"/>
    <property type="molecule type" value="Genomic_DNA"/>
</dbReference>
<proteinExistence type="predicted"/>
<reference evidence="1 2" key="1">
    <citation type="journal article" date="2018" name="Sci. Rep.">
        <title>Genomic signatures of local adaptation to the degree of environmental predictability in rotifers.</title>
        <authorList>
            <person name="Franch-Gras L."/>
            <person name="Hahn C."/>
            <person name="Garcia-Roger E.M."/>
            <person name="Carmona M.J."/>
            <person name="Serra M."/>
            <person name="Gomez A."/>
        </authorList>
    </citation>
    <scope>NUCLEOTIDE SEQUENCE [LARGE SCALE GENOMIC DNA]</scope>
    <source>
        <strain evidence="1">HYR1</strain>
    </source>
</reference>
<name>A0A3M7SUL3_BRAPC</name>
<evidence type="ECO:0000313" key="2">
    <source>
        <dbReference type="Proteomes" id="UP000276133"/>
    </source>
</evidence>
<sequence>MIVEIRFNPQVYDSIFSIVLNNHNENIRIQILKINPKKKPKTVNFLLVYQKWKGKFYFRFGRINERLKGKIFLSDRLNNFFLAKKNLYSAKSRHKQNNETTILSNSGINLNIKRDPVQKTNK</sequence>
<dbReference type="AlphaFoldDB" id="A0A3M7SUL3"/>
<accession>A0A3M7SUL3</accession>
<protein>
    <submittedName>
        <fullName evidence="1">Uncharacterized protein</fullName>
    </submittedName>
</protein>